<keyword evidence="5" id="KW-0411">Iron-sulfur</keyword>
<dbReference type="GO" id="GO:0051539">
    <property type="term" value="F:4 iron, 4 sulfur cluster binding"/>
    <property type="evidence" value="ECO:0007669"/>
    <property type="project" value="UniProtKB-KW"/>
</dbReference>
<dbReference type="HAMAP" id="MF_01251">
    <property type="entry name" value="UPF0313"/>
    <property type="match status" value="1"/>
</dbReference>
<accession>A0A0W8FMA7</accession>
<keyword evidence="4" id="KW-0408">Iron</keyword>
<proteinExistence type="inferred from homology"/>
<dbReference type="SMART" id="SM00729">
    <property type="entry name" value="Elp3"/>
    <property type="match status" value="1"/>
</dbReference>
<keyword evidence="7" id="KW-0560">Oxidoreductase</keyword>
<dbReference type="SFLD" id="SFLDS00029">
    <property type="entry name" value="Radical_SAM"/>
    <property type="match status" value="1"/>
</dbReference>
<reference evidence="7" key="1">
    <citation type="journal article" date="2015" name="Proc. Natl. Acad. Sci. U.S.A.">
        <title>Networks of energetic and metabolic interactions define dynamics in microbial communities.</title>
        <authorList>
            <person name="Embree M."/>
            <person name="Liu J.K."/>
            <person name="Al-Bassam M.M."/>
            <person name="Zengler K."/>
        </authorList>
    </citation>
    <scope>NUCLEOTIDE SEQUENCE</scope>
</reference>
<dbReference type="PROSITE" id="PS51918">
    <property type="entry name" value="RADICAL_SAM"/>
    <property type="match status" value="1"/>
</dbReference>
<dbReference type="SUPFAM" id="SSF102114">
    <property type="entry name" value="Radical SAM enzymes"/>
    <property type="match status" value="1"/>
</dbReference>
<organism evidence="7">
    <name type="scientific">hydrocarbon metagenome</name>
    <dbReference type="NCBI Taxonomy" id="938273"/>
    <lineage>
        <taxon>unclassified sequences</taxon>
        <taxon>metagenomes</taxon>
        <taxon>ecological metagenomes</taxon>
    </lineage>
</organism>
<evidence type="ECO:0000259" key="6">
    <source>
        <dbReference type="PROSITE" id="PS51918"/>
    </source>
</evidence>
<comment type="caution">
    <text evidence="7">The sequence shown here is derived from an EMBL/GenBank/DDBJ whole genome shotgun (WGS) entry which is preliminary data.</text>
</comment>
<name>A0A0W8FMA7_9ZZZZ</name>
<evidence type="ECO:0000256" key="3">
    <source>
        <dbReference type="ARBA" id="ARBA00022723"/>
    </source>
</evidence>
<dbReference type="GO" id="GO:0046872">
    <property type="term" value="F:metal ion binding"/>
    <property type="evidence" value="ECO:0007669"/>
    <property type="project" value="UniProtKB-KW"/>
</dbReference>
<evidence type="ECO:0000256" key="1">
    <source>
        <dbReference type="ARBA" id="ARBA00022485"/>
    </source>
</evidence>
<gene>
    <name evidence="7" type="ORF">ASZ90_008196</name>
</gene>
<evidence type="ECO:0000256" key="4">
    <source>
        <dbReference type="ARBA" id="ARBA00023004"/>
    </source>
</evidence>
<evidence type="ECO:0000313" key="7">
    <source>
        <dbReference type="EMBL" id="KUG21995.1"/>
    </source>
</evidence>
<evidence type="ECO:0000256" key="2">
    <source>
        <dbReference type="ARBA" id="ARBA00022691"/>
    </source>
</evidence>
<dbReference type="AlphaFoldDB" id="A0A0W8FMA7"/>
<dbReference type="PANTHER" id="PTHR32331:SF0">
    <property type="entry name" value="UPF0313 PROTEIN YGIQ"/>
    <property type="match status" value="1"/>
</dbReference>
<evidence type="ECO:0000256" key="5">
    <source>
        <dbReference type="ARBA" id="ARBA00023014"/>
    </source>
</evidence>
<dbReference type="InterPro" id="IPR022946">
    <property type="entry name" value="UPF0313"/>
</dbReference>
<dbReference type="NCBIfam" id="TIGR03904">
    <property type="entry name" value="SAM_YgiQ"/>
    <property type="match status" value="1"/>
</dbReference>
<keyword evidence="3" id="KW-0479">Metal-binding</keyword>
<dbReference type="InterPro" id="IPR058240">
    <property type="entry name" value="rSAM_sf"/>
</dbReference>
<dbReference type="EMBL" id="LNQE01000996">
    <property type="protein sequence ID" value="KUG21995.1"/>
    <property type="molecule type" value="Genomic_DNA"/>
</dbReference>
<dbReference type="InterPro" id="IPR023404">
    <property type="entry name" value="rSAM_horseshoe"/>
</dbReference>
<dbReference type="SFLD" id="SFLDG01069">
    <property type="entry name" value="UPF0313"/>
    <property type="match status" value="1"/>
</dbReference>
<feature type="domain" description="Radical SAM core" evidence="6">
    <location>
        <begin position="287"/>
        <end position="560"/>
    </location>
</feature>
<dbReference type="InterPro" id="IPR013704">
    <property type="entry name" value="UPF0313_N"/>
</dbReference>
<dbReference type="InterPro" id="IPR006638">
    <property type="entry name" value="Elp3/MiaA/NifB-like_rSAM"/>
</dbReference>
<sequence>MFLPTTSAELKILKWDKPDIILVTGDAYIDSPFIGVSIIGHVLTKAGFRVGIIAQPDWQSNADICRLGEPRLFWGVTGGCMDSLVANYTATKKKRLNDDLTAGGKNNRRPDRAAVVYANLIRQYFKDTKPLILGGVEASLRRTAHYDYWSDSIRRSILFDSRADILVYGMAEKAILELAQKLQNGQDIKDTKGICYISSTPPSDYIELPSYEEVSADKKSFIRMFNTFYQNNDPLTAQGLFQKYGPRYLVQNPPQPHLTTEELDKIYALNFARDVHPFYLNQGKVRATETIKFSITSHRGCYGECNFCSIGLHEGRTVISRSEKSIINEARKLSALPDFKGYILDVGGSTANMYGMECLKKQELGACKNKKCIYPQICVNLKTDHSRQINLLKNLRKIKGVKKVFVASGIRYDLLLDDKKHCADYMQELVQHHISGQLKVAPEHVDPKVLRIMGKPHTQSLLNFKQIFENTNRSSGQKQFLTYYFIAAHPGCTEENMCDLKSFAGRELKTNPRQVQIFTPLPSTYSSLMYFTETDPFSGKKIFVEKKTDKKQRQKDIVMRKSIK</sequence>
<dbReference type="PANTHER" id="PTHR32331">
    <property type="entry name" value="UPF0313 PROTEIN YGIQ"/>
    <property type="match status" value="1"/>
</dbReference>
<keyword evidence="2" id="KW-0949">S-adenosyl-L-methionine</keyword>
<protein>
    <submittedName>
        <fullName evidence="7">Fe-s oxidoreductase</fullName>
        <ecNumber evidence="7">1.8.-.-</ecNumber>
    </submittedName>
</protein>
<dbReference type="SFLD" id="SFLDG01082">
    <property type="entry name" value="B12-binding_domain_containing"/>
    <property type="match status" value="1"/>
</dbReference>
<dbReference type="Gene3D" id="3.80.30.20">
    <property type="entry name" value="tm_1862 like domain"/>
    <property type="match status" value="1"/>
</dbReference>
<dbReference type="Pfam" id="PF08497">
    <property type="entry name" value="Radical_SAM_N"/>
    <property type="match status" value="1"/>
</dbReference>
<dbReference type="GO" id="GO:0016491">
    <property type="term" value="F:oxidoreductase activity"/>
    <property type="evidence" value="ECO:0007669"/>
    <property type="project" value="UniProtKB-KW"/>
</dbReference>
<dbReference type="InterPro" id="IPR007197">
    <property type="entry name" value="rSAM"/>
</dbReference>
<dbReference type="EC" id="1.8.-.-" evidence="7"/>
<keyword evidence="1" id="KW-0004">4Fe-4S</keyword>